<keyword evidence="2" id="KW-0489">Methyltransferase</keyword>
<dbReference type="GO" id="GO:0008757">
    <property type="term" value="F:S-adenosylmethionine-dependent methyltransferase activity"/>
    <property type="evidence" value="ECO:0007669"/>
    <property type="project" value="InterPro"/>
</dbReference>
<comment type="caution">
    <text evidence="2">The sequence shown here is derived from an EMBL/GenBank/DDBJ whole genome shotgun (WGS) entry which is preliminary data.</text>
</comment>
<dbReference type="GO" id="GO:0032259">
    <property type="term" value="P:methylation"/>
    <property type="evidence" value="ECO:0007669"/>
    <property type="project" value="UniProtKB-KW"/>
</dbReference>
<name>A0A0G1ZTC4_9BACT</name>
<reference evidence="2 3" key="1">
    <citation type="journal article" date="2015" name="Nature">
        <title>rRNA introns, odd ribosomes, and small enigmatic genomes across a large radiation of phyla.</title>
        <authorList>
            <person name="Brown C.T."/>
            <person name="Hug L.A."/>
            <person name="Thomas B.C."/>
            <person name="Sharon I."/>
            <person name="Castelle C.J."/>
            <person name="Singh A."/>
            <person name="Wilkins M.J."/>
            <person name="Williams K.H."/>
            <person name="Banfield J.F."/>
        </authorList>
    </citation>
    <scope>NUCLEOTIDE SEQUENCE [LARGE SCALE GENOMIC DNA]</scope>
</reference>
<dbReference type="CDD" id="cd02440">
    <property type="entry name" value="AdoMet_MTases"/>
    <property type="match status" value="1"/>
</dbReference>
<dbReference type="Gene3D" id="3.40.50.150">
    <property type="entry name" value="Vaccinia Virus protein VP39"/>
    <property type="match status" value="1"/>
</dbReference>
<feature type="domain" description="Methyltransferase type 11" evidence="1">
    <location>
        <begin position="54"/>
        <end position="150"/>
    </location>
</feature>
<dbReference type="AlphaFoldDB" id="A0A0G1ZTC4"/>
<organism evidence="2 3">
    <name type="scientific">Candidatus Kaiserbacteria bacterium GW2011_GWC2_52_8b</name>
    <dbReference type="NCBI Taxonomy" id="1618676"/>
    <lineage>
        <taxon>Bacteria</taxon>
        <taxon>Candidatus Kaiseribacteriota</taxon>
    </lineage>
</organism>
<gene>
    <name evidence="2" type="ORF">UY74_C0011G0010</name>
</gene>
<dbReference type="Pfam" id="PF08241">
    <property type="entry name" value="Methyltransf_11"/>
    <property type="match status" value="1"/>
</dbReference>
<evidence type="ECO:0000313" key="3">
    <source>
        <dbReference type="Proteomes" id="UP000034445"/>
    </source>
</evidence>
<sequence>MKADISAYEQFGKRATQANFQEIAGRFAFQKKSEQYLLFDIVEKLSLMPKDDLLEIGCGAGNLLIPLSFFVNSAAGVDHPNLLKRLKSRLPLDQKNITLVSGDFLSTKIKEKFSKILIYGVVHCLKDEKEFEMFIRRAATLLKPKGKILIGDIPNVDKKARFLASKEGRKFEEEWRKQIETVKNANPPIKTQAPIVFNDRSIQKAVSLFEELGFSARIVPQTETLSFSFTREDILAEKK</sequence>
<protein>
    <submittedName>
        <fullName evidence="2">SAM-dependent methyltransferase</fullName>
    </submittedName>
</protein>
<dbReference type="EMBL" id="LCRF01000011">
    <property type="protein sequence ID" value="KKW31567.1"/>
    <property type="molecule type" value="Genomic_DNA"/>
</dbReference>
<dbReference type="InterPro" id="IPR029063">
    <property type="entry name" value="SAM-dependent_MTases_sf"/>
</dbReference>
<accession>A0A0G1ZTC4</accession>
<dbReference type="InterPro" id="IPR013216">
    <property type="entry name" value="Methyltransf_11"/>
</dbReference>
<dbReference type="SUPFAM" id="SSF53335">
    <property type="entry name" value="S-adenosyl-L-methionine-dependent methyltransferases"/>
    <property type="match status" value="1"/>
</dbReference>
<keyword evidence="2" id="KW-0808">Transferase</keyword>
<evidence type="ECO:0000259" key="1">
    <source>
        <dbReference type="Pfam" id="PF08241"/>
    </source>
</evidence>
<evidence type="ECO:0000313" key="2">
    <source>
        <dbReference type="EMBL" id="KKW31567.1"/>
    </source>
</evidence>
<dbReference type="Proteomes" id="UP000034445">
    <property type="component" value="Unassembled WGS sequence"/>
</dbReference>
<proteinExistence type="predicted"/>